<accession>A0ACB7RLX4</accession>
<reference evidence="1" key="1">
    <citation type="submission" date="2020-05" db="EMBL/GenBank/DDBJ databases">
        <title>Large-scale comparative analyses of tick genomes elucidate their genetic diversity and vector capacities.</title>
        <authorList>
            <person name="Jia N."/>
            <person name="Wang J."/>
            <person name="Shi W."/>
            <person name="Du L."/>
            <person name="Sun Y."/>
            <person name="Zhan W."/>
            <person name="Jiang J."/>
            <person name="Wang Q."/>
            <person name="Zhang B."/>
            <person name="Ji P."/>
            <person name="Sakyi L.B."/>
            <person name="Cui X."/>
            <person name="Yuan T."/>
            <person name="Jiang B."/>
            <person name="Yang W."/>
            <person name="Lam T.T.-Y."/>
            <person name="Chang Q."/>
            <person name="Ding S."/>
            <person name="Wang X."/>
            <person name="Zhu J."/>
            <person name="Ruan X."/>
            <person name="Zhao L."/>
            <person name="Wei J."/>
            <person name="Que T."/>
            <person name="Du C."/>
            <person name="Cheng J."/>
            <person name="Dai P."/>
            <person name="Han X."/>
            <person name="Huang E."/>
            <person name="Gao Y."/>
            <person name="Liu J."/>
            <person name="Shao H."/>
            <person name="Ye R."/>
            <person name="Li L."/>
            <person name="Wei W."/>
            <person name="Wang X."/>
            <person name="Wang C."/>
            <person name="Yang T."/>
            <person name="Huo Q."/>
            <person name="Li W."/>
            <person name="Guo W."/>
            <person name="Chen H."/>
            <person name="Zhou L."/>
            <person name="Ni X."/>
            <person name="Tian J."/>
            <person name="Zhou Y."/>
            <person name="Sheng Y."/>
            <person name="Liu T."/>
            <person name="Pan Y."/>
            <person name="Xia L."/>
            <person name="Li J."/>
            <person name="Zhao F."/>
            <person name="Cao W."/>
        </authorList>
    </citation>
    <scope>NUCLEOTIDE SEQUENCE</scope>
    <source>
        <strain evidence="1">Hyas-2018</strain>
    </source>
</reference>
<organism evidence="1 2">
    <name type="scientific">Hyalomma asiaticum</name>
    <name type="common">Tick</name>
    <dbReference type="NCBI Taxonomy" id="266040"/>
    <lineage>
        <taxon>Eukaryota</taxon>
        <taxon>Metazoa</taxon>
        <taxon>Ecdysozoa</taxon>
        <taxon>Arthropoda</taxon>
        <taxon>Chelicerata</taxon>
        <taxon>Arachnida</taxon>
        <taxon>Acari</taxon>
        <taxon>Parasitiformes</taxon>
        <taxon>Ixodida</taxon>
        <taxon>Ixodoidea</taxon>
        <taxon>Ixodidae</taxon>
        <taxon>Hyalomminae</taxon>
        <taxon>Hyalomma</taxon>
    </lineage>
</organism>
<dbReference type="Proteomes" id="UP000821845">
    <property type="component" value="Chromosome 9"/>
</dbReference>
<sequence length="304" mass="34517">MECKTAEICDSDKDSTSPHPVGYVPVWPPKSKKPPKGTEARTVYTKYDIEGTFVSKDVRWTHGPRVPILFTPLSRDVTFFDVSSHDIRNQLAENADEMPPYRKITRNGCFATSVRTGDAASRLLELTSLAGVPCDVSIPRWYSGNVRKIVGVPDRYSERQLLEQFYGVGVIYVRRQVKHIRNPDGTIGVHPQQAVVLYFRPNARPPERVRLGFVSFTLRPFTSTPTQCVRCQRYFHIARNCNSPLRCKLCGGPHNYRACTRPYNVRCCNCLGRHVASFSGCPTRRSASIAKANTLCDLEKQWWF</sequence>
<gene>
    <name evidence="1" type="ORF">HPB50_002099</name>
</gene>
<dbReference type="EMBL" id="CM023489">
    <property type="protein sequence ID" value="KAH6921519.1"/>
    <property type="molecule type" value="Genomic_DNA"/>
</dbReference>
<comment type="caution">
    <text evidence="1">The sequence shown here is derived from an EMBL/GenBank/DDBJ whole genome shotgun (WGS) entry which is preliminary data.</text>
</comment>
<keyword evidence="2" id="KW-1185">Reference proteome</keyword>
<name>A0ACB7RLX4_HYAAI</name>
<protein>
    <submittedName>
        <fullName evidence="1">Uncharacterized protein</fullName>
    </submittedName>
</protein>
<evidence type="ECO:0000313" key="1">
    <source>
        <dbReference type="EMBL" id="KAH6921519.1"/>
    </source>
</evidence>
<proteinExistence type="predicted"/>
<evidence type="ECO:0000313" key="2">
    <source>
        <dbReference type="Proteomes" id="UP000821845"/>
    </source>
</evidence>